<proteinExistence type="predicted"/>
<feature type="transmembrane region" description="Helical" evidence="1">
    <location>
        <begin position="56"/>
        <end position="74"/>
    </location>
</feature>
<keyword evidence="3" id="KW-1185">Reference proteome</keyword>
<dbReference type="EMBL" id="JAMTCP010000003">
    <property type="protein sequence ID" value="MCP2257077.1"/>
    <property type="molecule type" value="Genomic_DNA"/>
</dbReference>
<protein>
    <recommendedName>
        <fullName evidence="4">DUF2809 domain-containing protein</fullName>
    </recommendedName>
</protein>
<dbReference type="Proteomes" id="UP001205311">
    <property type="component" value="Unassembled WGS sequence"/>
</dbReference>
<evidence type="ECO:0000256" key="1">
    <source>
        <dbReference type="SAM" id="Phobius"/>
    </source>
</evidence>
<keyword evidence="1" id="KW-0472">Membrane</keyword>
<evidence type="ECO:0000313" key="2">
    <source>
        <dbReference type="EMBL" id="MCP2257077.1"/>
    </source>
</evidence>
<keyword evidence="1" id="KW-1133">Transmembrane helix</keyword>
<name>A0ABT1HNJ0_STRSD</name>
<evidence type="ECO:0008006" key="4">
    <source>
        <dbReference type="Google" id="ProtNLM"/>
    </source>
</evidence>
<sequence length="85" mass="8925">MAQRTDRARRSSGSALQWVLGVVLLVQGFGSAVTEALWQTSFGVSGLLRSAGAPGWSDLVVGALGVALLGHALVRRRPGRRTVRG</sequence>
<keyword evidence="1" id="KW-0812">Transmembrane</keyword>
<organism evidence="2 3">
    <name type="scientific">Streptoalloteichus tenebrarius (strain ATCC 17920 / DSM 40477 / JCM 4838 / CBS 697.72 / NBRC 16177 / NCIMB 11028 / NRRL B-12390 / A12253. 1 / ISP 5477)</name>
    <name type="common">Streptomyces tenebrarius</name>
    <dbReference type="NCBI Taxonomy" id="1933"/>
    <lineage>
        <taxon>Bacteria</taxon>
        <taxon>Bacillati</taxon>
        <taxon>Actinomycetota</taxon>
        <taxon>Actinomycetes</taxon>
        <taxon>Pseudonocardiales</taxon>
        <taxon>Pseudonocardiaceae</taxon>
        <taxon>Streptoalloteichus</taxon>
    </lineage>
</organism>
<evidence type="ECO:0000313" key="3">
    <source>
        <dbReference type="Proteomes" id="UP001205311"/>
    </source>
</evidence>
<comment type="caution">
    <text evidence="2">The sequence shown here is derived from an EMBL/GenBank/DDBJ whole genome shotgun (WGS) entry which is preliminary data.</text>
</comment>
<reference evidence="2 3" key="1">
    <citation type="submission" date="2022-06" db="EMBL/GenBank/DDBJ databases">
        <title>Genomic Encyclopedia of Archaeal and Bacterial Type Strains, Phase II (KMG-II): from individual species to whole genera.</title>
        <authorList>
            <person name="Goeker M."/>
        </authorList>
    </citation>
    <scope>NUCLEOTIDE SEQUENCE [LARGE SCALE GENOMIC DNA]</scope>
    <source>
        <strain evidence="2 3">DSM 40477</strain>
    </source>
</reference>
<gene>
    <name evidence="2" type="ORF">LX15_000762</name>
</gene>
<dbReference type="RefSeq" id="WP_253668056.1">
    <property type="nucleotide sequence ID" value="NZ_JAMTCP010000003.1"/>
</dbReference>
<accession>A0ABT1HNJ0</accession>